<reference evidence="1 2" key="1">
    <citation type="submission" date="2018-05" db="EMBL/GenBank/DDBJ databases">
        <title>Draft genome of Methanospirillum stamsii Pt1.</title>
        <authorList>
            <person name="Dueholm M.S."/>
            <person name="Nielsen P.H."/>
            <person name="Bakmann L.F."/>
            <person name="Otzen D.E."/>
        </authorList>
    </citation>
    <scope>NUCLEOTIDE SEQUENCE [LARGE SCALE GENOMIC DNA]</scope>
    <source>
        <strain evidence="1 2">Pt1</strain>
    </source>
</reference>
<protein>
    <submittedName>
        <fullName evidence="1">Uncharacterized protein</fullName>
    </submittedName>
</protein>
<dbReference type="GeneID" id="97609744"/>
<sequence>MLSAIGSASYKSSLYTHPRTEDEIDKEKREISEEITKALDHFKGYYCDLLPEDIDHVSMFQDLAEMQKVLPQFFDSLENLEEELMRARYEPEPEEDL</sequence>
<dbReference type="Proteomes" id="UP000245934">
    <property type="component" value="Unassembled WGS sequence"/>
</dbReference>
<evidence type="ECO:0000313" key="1">
    <source>
        <dbReference type="EMBL" id="PWR75361.1"/>
    </source>
</evidence>
<comment type="caution">
    <text evidence="1">The sequence shown here is derived from an EMBL/GenBank/DDBJ whole genome shotgun (WGS) entry which is preliminary data.</text>
</comment>
<name>A0A2V2NIB7_9EURY</name>
<keyword evidence="2" id="KW-1185">Reference proteome</keyword>
<dbReference type="EMBL" id="QGMZ01000010">
    <property type="protein sequence ID" value="PWR75361.1"/>
    <property type="molecule type" value="Genomic_DNA"/>
</dbReference>
<evidence type="ECO:0000313" key="2">
    <source>
        <dbReference type="Proteomes" id="UP000245934"/>
    </source>
</evidence>
<dbReference type="RefSeq" id="WP_109939880.1">
    <property type="nucleotide sequence ID" value="NZ_CP176366.1"/>
</dbReference>
<dbReference type="AlphaFoldDB" id="A0A2V2NIB7"/>
<accession>A0A2V2NIB7</accession>
<gene>
    <name evidence="1" type="ORF">DLD82_04290</name>
</gene>
<organism evidence="1 2">
    <name type="scientific">Methanospirillum stamsii</name>
    <dbReference type="NCBI Taxonomy" id="1277351"/>
    <lineage>
        <taxon>Archaea</taxon>
        <taxon>Methanobacteriati</taxon>
        <taxon>Methanobacteriota</taxon>
        <taxon>Stenosarchaea group</taxon>
        <taxon>Methanomicrobia</taxon>
        <taxon>Methanomicrobiales</taxon>
        <taxon>Methanospirillaceae</taxon>
        <taxon>Methanospirillum</taxon>
    </lineage>
</organism>
<proteinExistence type="predicted"/>